<reference evidence="2" key="1">
    <citation type="journal article" date="2023" name="Science">
        <title>Genome structures resolve the early diversification of teleost fishes.</title>
        <authorList>
            <person name="Parey E."/>
            <person name="Louis A."/>
            <person name="Montfort J."/>
            <person name="Bouchez O."/>
            <person name="Roques C."/>
            <person name="Iampietro C."/>
            <person name="Lluch J."/>
            <person name="Castinel A."/>
            <person name="Donnadieu C."/>
            <person name="Desvignes T."/>
            <person name="Floi Bucao C."/>
            <person name="Jouanno E."/>
            <person name="Wen M."/>
            <person name="Mejri S."/>
            <person name="Dirks R."/>
            <person name="Jansen H."/>
            <person name="Henkel C."/>
            <person name="Chen W.J."/>
            <person name="Zahm M."/>
            <person name="Cabau C."/>
            <person name="Klopp C."/>
            <person name="Thompson A.W."/>
            <person name="Robinson-Rechavi M."/>
            <person name="Braasch I."/>
            <person name="Lecointre G."/>
            <person name="Bobe J."/>
            <person name="Postlethwait J.H."/>
            <person name="Berthelot C."/>
            <person name="Roest Crollius H."/>
            <person name="Guiguen Y."/>
        </authorList>
    </citation>
    <scope>NUCLEOTIDE SEQUENCE</scope>
    <source>
        <strain evidence="2">NC1722</strain>
    </source>
</reference>
<proteinExistence type="predicted"/>
<name>A0AAD7WGZ6_9TELE</name>
<comment type="caution">
    <text evidence="2">The sequence shown here is derived from an EMBL/GenBank/DDBJ whole genome shotgun (WGS) entry which is preliminary data.</text>
</comment>
<dbReference type="EMBL" id="JAINUG010000104">
    <property type="protein sequence ID" value="KAJ8396731.1"/>
    <property type="molecule type" value="Genomic_DNA"/>
</dbReference>
<sequence>MCTVRIIRPLLAAAPRVFPPPARGGEKTRRGLAILRGASSTFLPAIVTEQPQSSPGEPTRQQSLATRAEMTRPANSHCSSFTNFGILEEIKGNLQSNS</sequence>
<accession>A0AAD7WGZ6</accession>
<evidence type="ECO:0000256" key="1">
    <source>
        <dbReference type="SAM" id="MobiDB-lite"/>
    </source>
</evidence>
<keyword evidence="3" id="KW-1185">Reference proteome</keyword>
<evidence type="ECO:0000313" key="3">
    <source>
        <dbReference type="Proteomes" id="UP001221898"/>
    </source>
</evidence>
<dbReference type="AlphaFoldDB" id="A0AAD7WGZ6"/>
<protein>
    <submittedName>
        <fullName evidence="2">Uncharacterized protein</fullName>
    </submittedName>
</protein>
<gene>
    <name evidence="2" type="ORF">AAFF_G00015690</name>
</gene>
<evidence type="ECO:0000313" key="2">
    <source>
        <dbReference type="EMBL" id="KAJ8396731.1"/>
    </source>
</evidence>
<feature type="compositionally biased region" description="Polar residues" evidence="1">
    <location>
        <begin position="49"/>
        <end position="65"/>
    </location>
</feature>
<organism evidence="2 3">
    <name type="scientific">Aldrovandia affinis</name>
    <dbReference type="NCBI Taxonomy" id="143900"/>
    <lineage>
        <taxon>Eukaryota</taxon>
        <taxon>Metazoa</taxon>
        <taxon>Chordata</taxon>
        <taxon>Craniata</taxon>
        <taxon>Vertebrata</taxon>
        <taxon>Euteleostomi</taxon>
        <taxon>Actinopterygii</taxon>
        <taxon>Neopterygii</taxon>
        <taxon>Teleostei</taxon>
        <taxon>Notacanthiformes</taxon>
        <taxon>Halosauridae</taxon>
        <taxon>Aldrovandia</taxon>
    </lineage>
</organism>
<feature type="region of interest" description="Disordered" evidence="1">
    <location>
        <begin position="47"/>
        <end position="76"/>
    </location>
</feature>
<dbReference type="Proteomes" id="UP001221898">
    <property type="component" value="Unassembled WGS sequence"/>
</dbReference>